<dbReference type="EMBL" id="CP013023">
    <property type="protein sequence ID" value="ANF94584.1"/>
    <property type="molecule type" value="Genomic_DNA"/>
</dbReference>
<feature type="domain" description="Response regulatory" evidence="8">
    <location>
        <begin position="121"/>
        <end position="237"/>
    </location>
</feature>
<feature type="modified residue" description="4-aspartylphosphate" evidence="7">
    <location>
        <position position="475"/>
    </location>
</feature>
<evidence type="ECO:0000256" key="3">
    <source>
        <dbReference type="ARBA" id="ARBA00023015"/>
    </source>
</evidence>
<dbReference type="InterPro" id="IPR036641">
    <property type="entry name" value="HPT_dom_sf"/>
</dbReference>
<evidence type="ECO:0000256" key="1">
    <source>
        <dbReference type="ARBA" id="ARBA00022553"/>
    </source>
</evidence>
<dbReference type="OrthoDB" id="9759607at2"/>
<dbReference type="SUPFAM" id="SSF52172">
    <property type="entry name" value="CheY-like"/>
    <property type="match status" value="2"/>
</dbReference>
<feature type="domain" description="Response regulatory" evidence="8">
    <location>
        <begin position="420"/>
        <end position="543"/>
    </location>
</feature>
<keyword evidence="2" id="KW-0902">Two-component regulatory system</keyword>
<dbReference type="InterPro" id="IPR043128">
    <property type="entry name" value="Rev_trsase/Diguanyl_cyclase"/>
</dbReference>
<dbReference type="InterPro" id="IPR029787">
    <property type="entry name" value="Nucleotide_cyclase"/>
</dbReference>
<evidence type="ECO:0000256" key="2">
    <source>
        <dbReference type="ARBA" id="ARBA00023012"/>
    </source>
</evidence>
<organism evidence="10 11">
    <name type="scientific">Paenibacillus bovis</name>
    <dbReference type="NCBI Taxonomy" id="1616788"/>
    <lineage>
        <taxon>Bacteria</taxon>
        <taxon>Bacillati</taxon>
        <taxon>Bacillota</taxon>
        <taxon>Bacilli</taxon>
        <taxon>Bacillales</taxon>
        <taxon>Paenibacillaceae</taxon>
        <taxon>Paenibacillus</taxon>
    </lineage>
</organism>
<dbReference type="SUPFAM" id="SSF55073">
    <property type="entry name" value="Nucleotide cyclase"/>
    <property type="match status" value="1"/>
</dbReference>
<dbReference type="GO" id="GO:0000156">
    <property type="term" value="F:phosphorelay response regulator activity"/>
    <property type="evidence" value="ECO:0007669"/>
    <property type="project" value="TreeGrafter"/>
</dbReference>
<evidence type="ECO:0008006" key="12">
    <source>
        <dbReference type="Google" id="ProtNLM"/>
    </source>
</evidence>
<dbReference type="PANTHER" id="PTHR48111:SF1">
    <property type="entry name" value="TWO-COMPONENT RESPONSE REGULATOR ORR33"/>
    <property type="match status" value="1"/>
</dbReference>
<dbReference type="Pfam" id="PF00072">
    <property type="entry name" value="Response_reg"/>
    <property type="match status" value="2"/>
</dbReference>
<evidence type="ECO:0000313" key="11">
    <source>
        <dbReference type="Proteomes" id="UP000078148"/>
    </source>
</evidence>
<feature type="domain" description="HPt" evidence="9">
    <location>
        <begin position="1"/>
        <end position="98"/>
    </location>
</feature>
<gene>
    <name evidence="10" type="ORF">AR543_00075</name>
</gene>
<dbReference type="InterPro" id="IPR011006">
    <property type="entry name" value="CheY-like_superfamily"/>
</dbReference>
<dbReference type="InterPro" id="IPR039420">
    <property type="entry name" value="WalR-like"/>
</dbReference>
<feature type="modified residue" description="Phosphohistidine" evidence="6">
    <location>
        <position position="39"/>
    </location>
</feature>
<dbReference type="Gene3D" id="3.30.70.270">
    <property type="match status" value="1"/>
</dbReference>
<dbReference type="PROSITE" id="PS50110">
    <property type="entry name" value="RESPONSE_REGULATORY"/>
    <property type="match status" value="2"/>
</dbReference>
<reference evidence="10 11" key="2">
    <citation type="journal article" date="2016" name="Int. J. Syst. Evol. Microbiol.">
        <title>Paenibacillus bovis sp. nov., isolated from raw yak (Bos grunniens) milk.</title>
        <authorList>
            <person name="Gao C."/>
            <person name="Han J."/>
            <person name="Liu Z."/>
            <person name="Xu X."/>
            <person name="Hang F."/>
            <person name="Wu Z."/>
        </authorList>
    </citation>
    <scope>NUCLEOTIDE SEQUENCE [LARGE SCALE GENOMIC DNA]</scope>
    <source>
        <strain evidence="10 11">BD3526</strain>
    </source>
</reference>
<evidence type="ECO:0000256" key="4">
    <source>
        <dbReference type="ARBA" id="ARBA00023125"/>
    </source>
</evidence>
<dbReference type="PROSITE" id="PS50894">
    <property type="entry name" value="HPT"/>
    <property type="match status" value="1"/>
</dbReference>
<dbReference type="Gene3D" id="3.40.50.2300">
    <property type="match status" value="2"/>
</dbReference>
<dbReference type="KEGG" id="pbv:AR543_00075"/>
<dbReference type="GO" id="GO:0005829">
    <property type="term" value="C:cytosol"/>
    <property type="evidence" value="ECO:0007669"/>
    <property type="project" value="TreeGrafter"/>
</dbReference>
<keyword evidence="3" id="KW-0805">Transcription regulation</keyword>
<keyword evidence="1 7" id="KW-0597">Phosphoprotein</keyword>
<sequence length="550" mass="62876">MERMRKYQLLFKQQVQEQLRKMLAPDAQTPESEVYRMIHSIKGTAGTIGLPEWYAEAIRLLMGLEEEGERMYTSRQLYGMLQPLTELSRMTEQELAAVNAPPAQEDDTADERQRNVSATGTVLVLDDDIGLLTLLKDELETQGLMVLATPYPDKALQWFYDMQPDCLVLDLVLPDSHGFRFLNQIHELCELHLIPVIIISARSDKDTRIRGYEAGADEFMAKPLEMDEFSVRVRKLVARKRRLNRLLMLDENTGAYTMNILEQQLPRFAGQRSGANLIAVHLQGLRGYNERMGYEAGDRQLRRFSDYVRMQLRVEDIWVHERSGHFYLLQPEFTKEQSFAFMDNLLHGGEIASMLTEAQLEVRYAILPVQGDPNHPGLVSEALSRISRIVTLGEEYDNGISGSTDSLAAVETSSSQLPIRLVIVDDDPLIRSILERQLRDIGGDQSLELRTYPDGLAFMEDPWNQEPARYLLILDRMMPRMNGMEVLARIRSLAPSTSIYTVLMLTSIDNEHGIAEAIRVGADDYMTKPFSMVELEARVRRLLNKVYMNK</sequence>
<dbReference type="Proteomes" id="UP000078148">
    <property type="component" value="Chromosome"/>
</dbReference>
<dbReference type="GO" id="GO:0032993">
    <property type="term" value="C:protein-DNA complex"/>
    <property type="evidence" value="ECO:0007669"/>
    <property type="project" value="TreeGrafter"/>
</dbReference>
<dbReference type="RefSeq" id="WP_060530683.1">
    <property type="nucleotide sequence ID" value="NZ_CP013023.1"/>
</dbReference>
<keyword evidence="4" id="KW-0238">DNA-binding</keyword>
<evidence type="ECO:0000256" key="6">
    <source>
        <dbReference type="PROSITE-ProRule" id="PRU00110"/>
    </source>
</evidence>
<feature type="modified residue" description="4-aspartylphosphate" evidence="7">
    <location>
        <position position="170"/>
    </location>
</feature>
<evidence type="ECO:0000313" key="10">
    <source>
        <dbReference type="EMBL" id="ANF94584.1"/>
    </source>
</evidence>
<name>A0A172ZAD3_9BACL</name>
<dbReference type="CDD" id="cd17574">
    <property type="entry name" value="REC_OmpR"/>
    <property type="match status" value="1"/>
</dbReference>
<dbReference type="SMART" id="SM00448">
    <property type="entry name" value="REC"/>
    <property type="match status" value="2"/>
</dbReference>
<evidence type="ECO:0000259" key="9">
    <source>
        <dbReference type="PROSITE" id="PS50894"/>
    </source>
</evidence>
<dbReference type="GO" id="GO:0006355">
    <property type="term" value="P:regulation of DNA-templated transcription"/>
    <property type="evidence" value="ECO:0007669"/>
    <property type="project" value="TreeGrafter"/>
</dbReference>
<evidence type="ECO:0000259" key="8">
    <source>
        <dbReference type="PROSITE" id="PS50110"/>
    </source>
</evidence>
<evidence type="ECO:0000256" key="7">
    <source>
        <dbReference type="PROSITE-ProRule" id="PRU00169"/>
    </source>
</evidence>
<dbReference type="InterPro" id="IPR008207">
    <property type="entry name" value="Sig_transdc_His_kin_Hpt_dom"/>
</dbReference>
<keyword evidence="5" id="KW-0804">Transcription</keyword>
<reference evidence="11" key="1">
    <citation type="submission" date="2015-10" db="EMBL/GenBank/DDBJ databases">
        <title>Genome of Paenibacillus bovis sp. nov.</title>
        <authorList>
            <person name="Wu Z."/>
            <person name="Gao C."/>
            <person name="Liu Z."/>
            <person name="Zheng H."/>
        </authorList>
    </citation>
    <scope>NUCLEOTIDE SEQUENCE [LARGE SCALE GENOMIC DNA]</scope>
    <source>
        <strain evidence="11">BD3526</strain>
    </source>
</reference>
<evidence type="ECO:0000256" key="5">
    <source>
        <dbReference type="ARBA" id="ARBA00023163"/>
    </source>
</evidence>
<keyword evidence="11" id="KW-1185">Reference proteome</keyword>
<dbReference type="InterPro" id="IPR001789">
    <property type="entry name" value="Sig_transdc_resp-reg_receiver"/>
</dbReference>
<dbReference type="GO" id="GO:0000976">
    <property type="term" value="F:transcription cis-regulatory region binding"/>
    <property type="evidence" value="ECO:0007669"/>
    <property type="project" value="TreeGrafter"/>
</dbReference>
<accession>A0A172ZAD3</accession>
<dbReference type="STRING" id="1616788.AR543_00075"/>
<dbReference type="PANTHER" id="PTHR48111">
    <property type="entry name" value="REGULATOR OF RPOS"/>
    <property type="match status" value="1"/>
</dbReference>
<proteinExistence type="predicted"/>
<protein>
    <recommendedName>
        <fullName evidence="12">Response regulator</fullName>
    </recommendedName>
</protein>
<dbReference type="AlphaFoldDB" id="A0A172ZAD3"/>
<dbReference type="SUPFAM" id="SSF47226">
    <property type="entry name" value="Histidine-containing phosphotransfer domain, HPT domain"/>
    <property type="match status" value="1"/>
</dbReference>